<dbReference type="PROSITE" id="PS51257">
    <property type="entry name" value="PROKAR_LIPOPROTEIN"/>
    <property type="match status" value="1"/>
</dbReference>
<dbReference type="RefSeq" id="WP_143027557.1">
    <property type="nucleotide sequence ID" value="NZ_BSRA01000021.1"/>
</dbReference>
<comment type="caution">
    <text evidence="2">The sequence shown here is derived from an EMBL/GenBank/DDBJ whole genome shotgun (WGS) entry which is preliminary data.</text>
</comment>
<proteinExistence type="predicted"/>
<evidence type="ECO:0000313" key="3">
    <source>
        <dbReference type="Proteomes" id="UP001157137"/>
    </source>
</evidence>
<evidence type="ECO:0000256" key="1">
    <source>
        <dbReference type="SAM" id="SignalP"/>
    </source>
</evidence>
<feature type="chain" id="PRO_5041309248" description="Lipoprotein" evidence="1">
    <location>
        <begin position="25"/>
        <end position="105"/>
    </location>
</feature>
<dbReference type="AlphaFoldDB" id="A0AA37TZN2"/>
<organism evidence="2 3">
    <name type="scientific">Alicyclobacillus hesperidum</name>
    <dbReference type="NCBI Taxonomy" id="89784"/>
    <lineage>
        <taxon>Bacteria</taxon>
        <taxon>Bacillati</taxon>
        <taxon>Bacillota</taxon>
        <taxon>Bacilli</taxon>
        <taxon>Bacillales</taxon>
        <taxon>Alicyclobacillaceae</taxon>
        <taxon>Alicyclobacillus</taxon>
    </lineage>
</organism>
<reference evidence="2" key="1">
    <citation type="submission" date="2023-02" db="EMBL/GenBank/DDBJ databases">
        <title>Proposal of a novel subspecies: Alicyclobacillus hesperidum subspecies aegle.</title>
        <authorList>
            <person name="Goto K."/>
            <person name="Fujii T."/>
            <person name="Yasui K."/>
            <person name="Mochida K."/>
            <person name="Kato-Tanaka Y."/>
            <person name="Morohoshi S."/>
            <person name="An S.Y."/>
            <person name="Kasai H."/>
            <person name="Yokota A."/>
        </authorList>
    </citation>
    <scope>NUCLEOTIDE SEQUENCE</scope>
    <source>
        <strain evidence="2">DSM 12766</strain>
    </source>
</reference>
<keyword evidence="1" id="KW-0732">Signal</keyword>
<protein>
    <recommendedName>
        <fullName evidence="4">Lipoprotein</fullName>
    </recommendedName>
</protein>
<gene>
    <name evidence="2" type="ORF">Heshes_26270</name>
</gene>
<name>A0AA37TZN2_9BACL</name>
<dbReference type="EMBL" id="BSRA01000021">
    <property type="protein sequence ID" value="GLV14942.1"/>
    <property type="molecule type" value="Genomic_DNA"/>
</dbReference>
<dbReference type="Proteomes" id="UP001157137">
    <property type="component" value="Unassembled WGS sequence"/>
</dbReference>
<evidence type="ECO:0000313" key="2">
    <source>
        <dbReference type="EMBL" id="GLV14942.1"/>
    </source>
</evidence>
<accession>A0AA37TZN2</accession>
<feature type="signal peptide" evidence="1">
    <location>
        <begin position="1"/>
        <end position="24"/>
    </location>
</feature>
<sequence>MKKIFGLLVVVLGLSGCGTTQSYATLPSGTILGWKNHMYKIVGTTSSYNVGKKLGTVSYHGKVSGVFTIFELKGTNFTRAIVFRPVFGSSNGWYYEANVQTNGSQ</sequence>
<evidence type="ECO:0008006" key="4">
    <source>
        <dbReference type="Google" id="ProtNLM"/>
    </source>
</evidence>